<dbReference type="Gene3D" id="3.40.50.1820">
    <property type="entry name" value="alpha/beta hydrolase"/>
    <property type="match status" value="1"/>
</dbReference>
<gene>
    <name evidence="3" type="ORF">E8M01_03005</name>
</gene>
<proteinExistence type="predicted"/>
<sequence>MTPSIDPSIDPAITLKMVKANGITIRYAEAGQGPLVLFCHGWPEGWASWRHQLKALAAAGYRAVASDMRGYGGTDAPAEIERYTILDLVADQVSLVKALGETSAVVVGHDWGAPVAWHAALIRPDVFRAVAGMSVPWTPPGHVDFLTALEKLEIRDFYIQYFQAPGIAEAELDRDPEDSLRRLYFTGSGDQRDRTKGMTRLGTGGVLGNTVDPEELPDWLPREHLAYMAGEFRRAGFRGGLNWYRNLTRNFHLTAPWRGQPIRQPSLFIVGAKDGVMRFPASKAQVEAYPQTLPGLRGLHVLDMAGHWIQQERADEVNGLLVDFLRGL</sequence>
<evidence type="ECO:0000313" key="4">
    <source>
        <dbReference type="Proteomes" id="UP000298781"/>
    </source>
</evidence>
<dbReference type="OrthoDB" id="9780765at2"/>
<evidence type="ECO:0000259" key="2">
    <source>
        <dbReference type="Pfam" id="PF00561"/>
    </source>
</evidence>
<accession>A0A4D7AZT6</accession>
<dbReference type="RefSeq" id="WP_136958749.1">
    <property type="nucleotide sequence ID" value="NZ_CP039690.1"/>
</dbReference>
<dbReference type="AlphaFoldDB" id="A0A4D7AZT6"/>
<dbReference type="InterPro" id="IPR000073">
    <property type="entry name" value="AB_hydrolase_1"/>
</dbReference>
<organism evidence="3 4">
    <name type="scientific">Phreatobacter stygius</name>
    <dbReference type="NCBI Taxonomy" id="1940610"/>
    <lineage>
        <taxon>Bacteria</taxon>
        <taxon>Pseudomonadati</taxon>
        <taxon>Pseudomonadota</taxon>
        <taxon>Alphaproteobacteria</taxon>
        <taxon>Hyphomicrobiales</taxon>
        <taxon>Phreatobacteraceae</taxon>
        <taxon>Phreatobacter</taxon>
    </lineage>
</organism>
<name>A0A4D7AZT6_9HYPH</name>
<dbReference type="Pfam" id="PF00561">
    <property type="entry name" value="Abhydrolase_1"/>
    <property type="match status" value="1"/>
</dbReference>
<dbReference type="InterPro" id="IPR029058">
    <property type="entry name" value="AB_hydrolase_fold"/>
</dbReference>
<evidence type="ECO:0000313" key="3">
    <source>
        <dbReference type="EMBL" id="QCI63290.1"/>
    </source>
</evidence>
<dbReference type="KEGG" id="pstg:E8M01_03005"/>
<dbReference type="PANTHER" id="PTHR43329">
    <property type="entry name" value="EPOXIDE HYDROLASE"/>
    <property type="match status" value="1"/>
</dbReference>
<reference evidence="3 4" key="1">
    <citation type="submission" date="2019-04" db="EMBL/GenBank/DDBJ databases">
        <title>Phreatobacter aquaticus sp. nov.</title>
        <authorList>
            <person name="Choi A."/>
        </authorList>
    </citation>
    <scope>NUCLEOTIDE SEQUENCE [LARGE SCALE GENOMIC DNA]</scope>
    <source>
        <strain evidence="3 4">KCTC 52518</strain>
    </source>
</reference>
<evidence type="ECO:0000256" key="1">
    <source>
        <dbReference type="ARBA" id="ARBA00022801"/>
    </source>
</evidence>
<dbReference type="InterPro" id="IPR000639">
    <property type="entry name" value="Epox_hydrolase-like"/>
</dbReference>
<keyword evidence="1 3" id="KW-0378">Hydrolase</keyword>
<dbReference type="EMBL" id="CP039690">
    <property type="protein sequence ID" value="QCI63290.1"/>
    <property type="molecule type" value="Genomic_DNA"/>
</dbReference>
<dbReference type="GO" id="GO:0016787">
    <property type="term" value="F:hydrolase activity"/>
    <property type="evidence" value="ECO:0007669"/>
    <property type="project" value="UniProtKB-KW"/>
</dbReference>
<dbReference type="SUPFAM" id="SSF53474">
    <property type="entry name" value="alpha/beta-Hydrolases"/>
    <property type="match status" value="1"/>
</dbReference>
<keyword evidence="4" id="KW-1185">Reference proteome</keyword>
<protein>
    <submittedName>
        <fullName evidence="3">Alpha/beta hydrolase</fullName>
    </submittedName>
</protein>
<feature type="domain" description="AB hydrolase-1" evidence="2">
    <location>
        <begin position="34"/>
        <end position="141"/>
    </location>
</feature>
<dbReference type="Proteomes" id="UP000298781">
    <property type="component" value="Chromosome"/>
</dbReference>
<dbReference type="PRINTS" id="PR00412">
    <property type="entry name" value="EPOXHYDRLASE"/>
</dbReference>